<accession>A0AAV0ILI4</accession>
<organism evidence="2 3">
    <name type="scientific">Linum tenue</name>
    <dbReference type="NCBI Taxonomy" id="586396"/>
    <lineage>
        <taxon>Eukaryota</taxon>
        <taxon>Viridiplantae</taxon>
        <taxon>Streptophyta</taxon>
        <taxon>Embryophyta</taxon>
        <taxon>Tracheophyta</taxon>
        <taxon>Spermatophyta</taxon>
        <taxon>Magnoliopsida</taxon>
        <taxon>eudicotyledons</taxon>
        <taxon>Gunneridae</taxon>
        <taxon>Pentapetalae</taxon>
        <taxon>rosids</taxon>
        <taxon>fabids</taxon>
        <taxon>Malpighiales</taxon>
        <taxon>Linaceae</taxon>
        <taxon>Linum</taxon>
    </lineage>
</organism>
<reference evidence="2" key="1">
    <citation type="submission" date="2022-08" db="EMBL/GenBank/DDBJ databases">
        <authorList>
            <person name="Gutierrez-Valencia J."/>
        </authorList>
    </citation>
    <scope>NUCLEOTIDE SEQUENCE</scope>
</reference>
<evidence type="ECO:0000256" key="1">
    <source>
        <dbReference type="ARBA" id="ARBA00022679"/>
    </source>
</evidence>
<sequence>MADGEVRVLSTGLVQAEGLTKLAAAAEERIPLTPCDLRIILFGTIQKGLLFRKPTNPSIDQATLIQTLKTSFSRALALFYPFAGRLSVDKHDDDGTASVYIDCNNAGALFAHAVADGVSVADILDPLYVPPVLWSFFPLNWMMNYHGFSQPFIAVQVTELVDGFFLGCTISHAVADGPTFWRFVNFWSQICRSPGGGGDSANKSQVFTRRWFLDEKHLPIRLPAAMLEDFKQDPIPIPPQELKERVFHFTREKLAALKAQANDEAVAACGGGGQISTLQTLISHIWRAVFRNRSEPDPDREAHFHLHFGLRSRLKPKVPENYFGNAIVGRPVGLKVSELLEAEKGLGRVAAAIHGVVAEQTDEKLKEAVEDWIGNPKFVGTDVFVAGTMGLSSSPRYDIYGNDFGWGKPVAVRSGAGNKFDGKVTVFPGVEAGSMDVEICLSPETAEGVGRDLEFMAAVGV</sequence>
<proteinExistence type="predicted"/>
<name>A0AAV0ILI4_9ROSI</name>
<evidence type="ECO:0000313" key="3">
    <source>
        <dbReference type="Proteomes" id="UP001154282"/>
    </source>
</evidence>
<dbReference type="AlphaFoldDB" id="A0AAV0ILI4"/>
<dbReference type="PANTHER" id="PTHR31896">
    <property type="entry name" value="FAMILY REGULATORY PROTEIN, PUTATIVE (AFU_ORTHOLOGUE AFUA_3G14730)-RELATED"/>
    <property type="match status" value="1"/>
</dbReference>
<dbReference type="PANTHER" id="PTHR31896:SF43">
    <property type="entry name" value="PROTEIN ENHANCED PSEUDOMONAS SUSCEPTIBILITY 1"/>
    <property type="match status" value="1"/>
</dbReference>
<protein>
    <submittedName>
        <fullName evidence="2">Uncharacterized protein</fullName>
    </submittedName>
</protein>
<gene>
    <name evidence="2" type="ORF">LITE_LOCUS9828</name>
</gene>
<dbReference type="GO" id="GO:0016740">
    <property type="term" value="F:transferase activity"/>
    <property type="evidence" value="ECO:0007669"/>
    <property type="project" value="UniProtKB-KW"/>
</dbReference>
<dbReference type="InterPro" id="IPR051283">
    <property type="entry name" value="Sec_Metabolite_Acyltrans"/>
</dbReference>
<dbReference type="Gene3D" id="3.30.559.10">
    <property type="entry name" value="Chloramphenicol acetyltransferase-like domain"/>
    <property type="match status" value="2"/>
</dbReference>
<keyword evidence="1" id="KW-0808">Transferase</keyword>
<dbReference type="InterPro" id="IPR023213">
    <property type="entry name" value="CAT-like_dom_sf"/>
</dbReference>
<comment type="caution">
    <text evidence="2">The sequence shown here is derived from an EMBL/GenBank/DDBJ whole genome shotgun (WGS) entry which is preliminary data.</text>
</comment>
<keyword evidence="3" id="KW-1185">Reference proteome</keyword>
<dbReference type="EMBL" id="CAMGYJ010000004">
    <property type="protein sequence ID" value="CAI0398253.1"/>
    <property type="molecule type" value="Genomic_DNA"/>
</dbReference>
<dbReference type="Pfam" id="PF02458">
    <property type="entry name" value="Transferase"/>
    <property type="match status" value="1"/>
</dbReference>
<evidence type="ECO:0000313" key="2">
    <source>
        <dbReference type="EMBL" id="CAI0398253.1"/>
    </source>
</evidence>
<dbReference type="Proteomes" id="UP001154282">
    <property type="component" value="Unassembled WGS sequence"/>
</dbReference>